<dbReference type="OrthoDB" id="369222at2"/>
<dbReference type="SMART" id="SM00354">
    <property type="entry name" value="HTH_LACI"/>
    <property type="match status" value="1"/>
</dbReference>
<keyword evidence="7" id="KW-1185">Reference proteome</keyword>
<dbReference type="Gene3D" id="1.10.260.40">
    <property type="entry name" value="lambda repressor-like DNA-binding domains"/>
    <property type="match status" value="1"/>
</dbReference>
<dbReference type="InterPro" id="IPR010982">
    <property type="entry name" value="Lambda_DNA-bd_dom_sf"/>
</dbReference>
<keyword evidence="4" id="KW-0804">Transcription</keyword>
<evidence type="ECO:0000256" key="3">
    <source>
        <dbReference type="ARBA" id="ARBA00023125"/>
    </source>
</evidence>
<proteinExistence type="predicted"/>
<keyword evidence="1" id="KW-0678">Repressor</keyword>
<evidence type="ECO:0000256" key="4">
    <source>
        <dbReference type="ARBA" id="ARBA00023163"/>
    </source>
</evidence>
<evidence type="ECO:0000259" key="5">
    <source>
        <dbReference type="PROSITE" id="PS50932"/>
    </source>
</evidence>
<evidence type="ECO:0000313" key="7">
    <source>
        <dbReference type="Proteomes" id="UP000184447"/>
    </source>
</evidence>
<dbReference type="PROSITE" id="PS50932">
    <property type="entry name" value="HTH_LACI_2"/>
    <property type="match status" value="1"/>
</dbReference>
<dbReference type="InterPro" id="IPR000843">
    <property type="entry name" value="HTH_LacI"/>
</dbReference>
<evidence type="ECO:0000256" key="1">
    <source>
        <dbReference type="ARBA" id="ARBA00022491"/>
    </source>
</evidence>
<accession>A0A1M5T2I9</accession>
<dbReference type="PANTHER" id="PTHR30146">
    <property type="entry name" value="LACI-RELATED TRANSCRIPTIONAL REPRESSOR"/>
    <property type="match status" value="1"/>
</dbReference>
<gene>
    <name evidence="6" type="ORF">SAMN02745207_01167</name>
</gene>
<name>A0A1M5T2I9_9CLOT</name>
<dbReference type="Proteomes" id="UP000184447">
    <property type="component" value="Unassembled WGS sequence"/>
</dbReference>
<dbReference type="SUPFAM" id="SSF53822">
    <property type="entry name" value="Periplasmic binding protein-like I"/>
    <property type="match status" value="1"/>
</dbReference>
<dbReference type="PANTHER" id="PTHR30146:SF148">
    <property type="entry name" value="HTH-TYPE TRANSCRIPTIONAL REPRESSOR PURR-RELATED"/>
    <property type="match status" value="1"/>
</dbReference>
<dbReference type="InterPro" id="IPR028082">
    <property type="entry name" value="Peripla_BP_I"/>
</dbReference>
<dbReference type="PROSITE" id="PS00356">
    <property type="entry name" value="HTH_LACI_1"/>
    <property type="match status" value="1"/>
</dbReference>
<sequence length="334" mass="37673">MSVKLIDVANKAGVSKSTASQYLNGRYKYMSLETKERIRLAIEELNFVPNQIARSLKTEKTNTIGIIVSNITGSITSQVIRGVDDYCKKNNYNLLIYNTDYIKEMEKKSIATLNSLKADGLIITSSGEINDLLNTEDQGSLPIVHIHRDFDGLKVNTVLSDYTQGAYAATEYLIQLGHTRIGVITRPYDKIPSRRRRLNGCKNALEKNHIPFDSNLVQIANTECDIERIYNYFMSLTEPPTVIFTMYSMITIDLLRYFNKHNISVPEDISLLAFDDLTLADLLKVPLTVVNQQSYELGEKAASLLLNKIALPKKPQENITLPCNLIIRSSCKKI</sequence>
<dbReference type="Pfam" id="PF00356">
    <property type="entry name" value="LacI"/>
    <property type="match status" value="1"/>
</dbReference>
<dbReference type="SUPFAM" id="SSF47413">
    <property type="entry name" value="lambda repressor-like DNA-binding domains"/>
    <property type="match status" value="1"/>
</dbReference>
<feature type="domain" description="HTH lacI-type" evidence="5">
    <location>
        <begin position="3"/>
        <end position="58"/>
    </location>
</feature>
<evidence type="ECO:0000313" key="6">
    <source>
        <dbReference type="EMBL" id="SHH44955.1"/>
    </source>
</evidence>
<keyword evidence="3" id="KW-0238">DNA-binding</keyword>
<dbReference type="CDD" id="cd01392">
    <property type="entry name" value="HTH_LacI"/>
    <property type="match status" value="1"/>
</dbReference>
<dbReference type="Pfam" id="PF13377">
    <property type="entry name" value="Peripla_BP_3"/>
    <property type="match status" value="1"/>
</dbReference>
<dbReference type="STRING" id="1121316.SAMN02745207_01167"/>
<dbReference type="InterPro" id="IPR046335">
    <property type="entry name" value="LacI/GalR-like_sensor"/>
</dbReference>
<dbReference type="AlphaFoldDB" id="A0A1M5T2I9"/>
<dbReference type="GO" id="GO:0003700">
    <property type="term" value="F:DNA-binding transcription factor activity"/>
    <property type="evidence" value="ECO:0007669"/>
    <property type="project" value="TreeGrafter"/>
</dbReference>
<reference evidence="6 7" key="1">
    <citation type="submission" date="2016-11" db="EMBL/GenBank/DDBJ databases">
        <authorList>
            <person name="Jaros S."/>
            <person name="Januszkiewicz K."/>
            <person name="Wedrychowicz H."/>
        </authorList>
    </citation>
    <scope>NUCLEOTIDE SEQUENCE [LARGE SCALE GENOMIC DNA]</scope>
    <source>
        <strain evidence="6 7">DSM 8605</strain>
    </source>
</reference>
<protein>
    <submittedName>
        <fullName evidence="6">Transcriptional regulator, LacI family</fullName>
    </submittedName>
</protein>
<dbReference type="RefSeq" id="WP_073337495.1">
    <property type="nucleotide sequence ID" value="NZ_FQXM01000005.1"/>
</dbReference>
<organism evidence="6 7">
    <name type="scientific">Clostridium grantii DSM 8605</name>
    <dbReference type="NCBI Taxonomy" id="1121316"/>
    <lineage>
        <taxon>Bacteria</taxon>
        <taxon>Bacillati</taxon>
        <taxon>Bacillota</taxon>
        <taxon>Clostridia</taxon>
        <taxon>Eubacteriales</taxon>
        <taxon>Clostridiaceae</taxon>
        <taxon>Clostridium</taxon>
    </lineage>
</organism>
<dbReference type="GO" id="GO:0000976">
    <property type="term" value="F:transcription cis-regulatory region binding"/>
    <property type="evidence" value="ECO:0007669"/>
    <property type="project" value="TreeGrafter"/>
</dbReference>
<dbReference type="Gene3D" id="3.40.50.2300">
    <property type="match status" value="2"/>
</dbReference>
<keyword evidence="2" id="KW-0805">Transcription regulation</keyword>
<dbReference type="EMBL" id="FQXM01000005">
    <property type="protein sequence ID" value="SHH44955.1"/>
    <property type="molecule type" value="Genomic_DNA"/>
</dbReference>
<evidence type="ECO:0000256" key="2">
    <source>
        <dbReference type="ARBA" id="ARBA00023015"/>
    </source>
</evidence>